<keyword evidence="1" id="KW-0812">Transmembrane</keyword>
<evidence type="ECO:0000256" key="1">
    <source>
        <dbReference type="SAM" id="Phobius"/>
    </source>
</evidence>
<sequence>MYIGTGQQHQEGYMDTSTKFLIVVFGVPLALSAFEQLMHRIAGGAHFWQQGENMPRELRRSTVLMNEEAISCTHPIPIQGRVDQVFLAPGGEVIPLDTKTRSAHRVMESDVVQLSVYAVALRQKYPTANVSHGYIRTVVGSVNDKSVVYHRVRLLSDRTVVRIAIG</sequence>
<name>A0A0E3BU67_9BURK</name>
<dbReference type="Gene3D" id="3.90.320.10">
    <property type="match status" value="1"/>
</dbReference>
<keyword evidence="4" id="KW-1185">Reference proteome</keyword>
<comment type="caution">
    <text evidence="3">The sequence shown here is derived from an EMBL/GenBank/DDBJ whole genome shotgun (WGS) entry which is preliminary data.</text>
</comment>
<keyword evidence="1" id="KW-1133">Transmembrane helix</keyword>
<keyword evidence="1" id="KW-0472">Membrane</keyword>
<proteinExistence type="predicted"/>
<feature type="domain" description="PD-(D/E)XK endonuclease-like" evidence="2">
    <location>
        <begin position="62"/>
        <end position="137"/>
    </location>
</feature>
<evidence type="ECO:0000259" key="2">
    <source>
        <dbReference type="Pfam" id="PF12705"/>
    </source>
</evidence>
<dbReference type="InterPro" id="IPR011604">
    <property type="entry name" value="PDDEXK-like_dom_sf"/>
</dbReference>
<dbReference type="EMBL" id="AWTP01000123">
    <property type="protein sequence ID" value="KGH08319.1"/>
    <property type="molecule type" value="Genomic_DNA"/>
</dbReference>
<gene>
    <name evidence="3" type="ORF">P608_18280</name>
</gene>
<dbReference type="InterPro" id="IPR038726">
    <property type="entry name" value="PDDEXK_AddAB-type"/>
</dbReference>
<organism evidence="3 4">
    <name type="scientific">Comamonas thiooxydans</name>
    <dbReference type="NCBI Taxonomy" id="363952"/>
    <lineage>
        <taxon>Bacteria</taxon>
        <taxon>Pseudomonadati</taxon>
        <taxon>Pseudomonadota</taxon>
        <taxon>Betaproteobacteria</taxon>
        <taxon>Burkholderiales</taxon>
        <taxon>Comamonadaceae</taxon>
        <taxon>Comamonas</taxon>
    </lineage>
</organism>
<protein>
    <recommendedName>
        <fullName evidence="2">PD-(D/E)XK endonuclease-like domain-containing protein</fullName>
    </recommendedName>
</protein>
<reference evidence="3 4" key="1">
    <citation type="submission" date="2013-09" db="EMBL/GenBank/DDBJ databases">
        <title>High correlation between genotypes and phenotypes of environmental bacteria Comamonas testosteroni strains.</title>
        <authorList>
            <person name="Liu L."/>
            <person name="Zhu W."/>
            <person name="Xia X."/>
            <person name="Xu B."/>
            <person name="Luo M."/>
            <person name="Wang G."/>
        </authorList>
    </citation>
    <scope>NUCLEOTIDE SEQUENCE [LARGE SCALE GENOMIC DNA]</scope>
    <source>
        <strain evidence="3 4">DF2</strain>
    </source>
</reference>
<dbReference type="AlphaFoldDB" id="A0A0E3BU67"/>
<accession>A0A0E3BU67</accession>
<evidence type="ECO:0000313" key="3">
    <source>
        <dbReference type="EMBL" id="KGH08319.1"/>
    </source>
</evidence>
<dbReference type="Proteomes" id="UP000029549">
    <property type="component" value="Unassembled WGS sequence"/>
</dbReference>
<dbReference type="Pfam" id="PF12705">
    <property type="entry name" value="PDDEXK_1"/>
    <property type="match status" value="1"/>
</dbReference>
<evidence type="ECO:0000313" key="4">
    <source>
        <dbReference type="Proteomes" id="UP000029549"/>
    </source>
</evidence>
<feature type="transmembrane region" description="Helical" evidence="1">
    <location>
        <begin position="20"/>
        <end position="38"/>
    </location>
</feature>